<gene>
    <name evidence="2" type="ORF">MNBD_NITROSPINAE04-2060</name>
</gene>
<keyword evidence="1" id="KW-1133">Transmembrane helix</keyword>
<dbReference type="Gene3D" id="3.40.50.10610">
    <property type="entry name" value="ABC-type transport auxiliary lipoprotein component"/>
    <property type="match status" value="1"/>
</dbReference>
<dbReference type="EMBL" id="UOGA01000037">
    <property type="protein sequence ID" value="VAX15416.1"/>
    <property type="molecule type" value="Genomic_DNA"/>
</dbReference>
<reference evidence="2" key="1">
    <citation type="submission" date="2018-06" db="EMBL/GenBank/DDBJ databases">
        <authorList>
            <person name="Zhirakovskaya E."/>
        </authorList>
    </citation>
    <scope>NUCLEOTIDE SEQUENCE</scope>
</reference>
<keyword evidence="1" id="KW-0472">Membrane</keyword>
<evidence type="ECO:0008006" key="3">
    <source>
        <dbReference type="Google" id="ProtNLM"/>
    </source>
</evidence>
<organism evidence="2">
    <name type="scientific">hydrothermal vent metagenome</name>
    <dbReference type="NCBI Taxonomy" id="652676"/>
    <lineage>
        <taxon>unclassified sequences</taxon>
        <taxon>metagenomes</taxon>
        <taxon>ecological metagenomes</taxon>
    </lineage>
</organism>
<evidence type="ECO:0000313" key="2">
    <source>
        <dbReference type="EMBL" id="VAX15416.1"/>
    </source>
</evidence>
<name>A0A3B1BAU5_9ZZZZ</name>
<keyword evidence="1" id="KW-0812">Transmembrane</keyword>
<feature type="transmembrane region" description="Helical" evidence="1">
    <location>
        <begin position="20"/>
        <end position="36"/>
    </location>
</feature>
<evidence type="ECO:0000256" key="1">
    <source>
        <dbReference type="SAM" id="Phobius"/>
    </source>
</evidence>
<dbReference type="PROSITE" id="PS51257">
    <property type="entry name" value="PROKAR_LIPOPROTEIN"/>
    <property type="match status" value="1"/>
</dbReference>
<accession>A0A3B1BAU5</accession>
<proteinExistence type="predicted"/>
<protein>
    <recommendedName>
        <fullName evidence="3">Lipoprotein</fullName>
    </recommendedName>
</protein>
<dbReference type="AlphaFoldDB" id="A0A3B1BAU5"/>
<sequence>MRTDSPGFNNLSSRSILKNFVAPVFALLALGLFSCASDRSSMREPTGVTVSDDIASSNLSQIKSLAVMDFVEGHRPDAPRAVYSCDITGFNFVHGAVSSGSGELVADQFRFELSKRGVKVVSRESVMNIIKQADPGLISEYGVKLGLFAGEKLGVDAVVMGSVMRFEELVGGKLSADKPASVSFSFAVIDVHTKKIVWKSKFEKTQASLFSNILDYKTFFKGGMTWQKAHKLSSIGVKNILRKINIGDQKQ</sequence>